<dbReference type="SMART" id="SM00194">
    <property type="entry name" value="PTPc"/>
    <property type="match status" value="1"/>
</dbReference>
<dbReference type="EMBL" id="CANHGI010000001">
    <property type="protein sequence ID" value="CAI5437571.1"/>
    <property type="molecule type" value="Genomic_DNA"/>
</dbReference>
<evidence type="ECO:0000313" key="5">
    <source>
        <dbReference type="Proteomes" id="UP001152747"/>
    </source>
</evidence>
<dbReference type="Proteomes" id="UP001152747">
    <property type="component" value="Unassembled WGS sequence"/>
</dbReference>
<dbReference type="PANTHER" id="PTHR23219">
    <property type="entry name" value="TYROSINE-PROTEIN PHOSPHATASE C15H7.3-RELATED"/>
    <property type="match status" value="1"/>
</dbReference>
<evidence type="ECO:0000259" key="3">
    <source>
        <dbReference type="PROSITE" id="PS50056"/>
    </source>
</evidence>
<sequence length="397" mass="44517">MKKNTRSSKKKEEKSRVGSKKVQKKASKTQGSIKKTKKKSSAANNTKSQMSNKTSNTSIEHTKQETSVMNNNTVGSNKGKGSKKGKWAGEEAAKIWTRGLETANLTAEYEEIRKIVTPFDQSKIWQANATRNRPYPDYRCLDGNRIVVHLGKSDYINASRVTVPNFDRTALLVQMPLVDQIDCVENFWRMVFNEQCSQVHLIAQPKEIEGGGFTKLFSQEANGYFYANDFFVNTRKADKNGEEKMDTYVIELLPQGCSNSVICTVYVHAYWKAQGGPEKFYAPIKAATAMAKTDVDKSAIAIVSFRGSGRNSSLLTTAVVVSQFLKGITPNIKDIVRTIREQRPMAVDSRTQYNSIYLASCWLVKAKSSGQNEEMKNGLKKFREKFEGASQMSQITK</sequence>
<feature type="compositionally biased region" description="Polar residues" evidence="1">
    <location>
        <begin position="48"/>
        <end position="74"/>
    </location>
</feature>
<accession>A0A9P1MRZ1</accession>
<feature type="domain" description="Tyrosine-protein phosphatase" evidence="2">
    <location>
        <begin position="116"/>
        <end position="359"/>
    </location>
</feature>
<dbReference type="InterPro" id="IPR003595">
    <property type="entry name" value="Tyr_Pase_cat"/>
</dbReference>
<dbReference type="SUPFAM" id="SSF52799">
    <property type="entry name" value="(Phosphotyrosine protein) phosphatases II"/>
    <property type="match status" value="1"/>
</dbReference>
<evidence type="ECO:0008006" key="6">
    <source>
        <dbReference type="Google" id="ProtNLM"/>
    </source>
</evidence>
<dbReference type="Pfam" id="PF00102">
    <property type="entry name" value="Y_phosphatase"/>
    <property type="match status" value="1"/>
</dbReference>
<evidence type="ECO:0000256" key="1">
    <source>
        <dbReference type="SAM" id="MobiDB-lite"/>
    </source>
</evidence>
<reference evidence="4" key="1">
    <citation type="submission" date="2022-11" db="EMBL/GenBank/DDBJ databases">
        <authorList>
            <person name="Kikuchi T."/>
        </authorList>
    </citation>
    <scope>NUCLEOTIDE SEQUENCE</scope>
    <source>
        <strain evidence="4">PS1010</strain>
    </source>
</reference>
<dbReference type="AlphaFoldDB" id="A0A9P1MRZ1"/>
<dbReference type="CDD" id="cd00047">
    <property type="entry name" value="PTPc"/>
    <property type="match status" value="1"/>
</dbReference>
<feature type="domain" description="Tyrosine specific protein phosphatases" evidence="3">
    <location>
        <begin position="278"/>
        <end position="354"/>
    </location>
</feature>
<feature type="compositionally biased region" description="Basic residues" evidence="1">
    <location>
        <begin position="17"/>
        <end position="27"/>
    </location>
</feature>
<dbReference type="InterPro" id="IPR000242">
    <property type="entry name" value="PTP_cat"/>
</dbReference>
<dbReference type="GO" id="GO:0004725">
    <property type="term" value="F:protein tyrosine phosphatase activity"/>
    <property type="evidence" value="ECO:0007669"/>
    <property type="project" value="InterPro"/>
</dbReference>
<dbReference type="InterPro" id="IPR029021">
    <property type="entry name" value="Prot-tyrosine_phosphatase-like"/>
</dbReference>
<keyword evidence="5" id="KW-1185">Reference proteome</keyword>
<dbReference type="InterPro" id="IPR000387">
    <property type="entry name" value="Tyr_Pase_dom"/>
</dbReference>
<dbReference type="Gene3D" id="3.90.190.10">
    <property type="entry name" value="Protein tyrosine phosphatase superfamily"/>
    <property type="match status" value="1"/>
</dbReference>
<dbReference type="PANTHER" id="PTHR23219:SF6">
    <property type="entry name" value="TYROSINE-PROTEIN PHOSPHATASE DOMAIN-CONTAINING PROTEIN"/>
    <property type="match status" value="1"/>
</dbReference>
<dbReference type="OrthoDB" id="5870053at2759"/>
<protein>
    <recommendedName>
        <fullName evidence="6">Tyrosine-protein phosphatase domain-containing protein</fullName>
    </recommendedName>
</protein>
<comment type="caution">
    <text evidence="4">The sequence shown here is derived from an EMBL/GenBank/DDBJ whole genome shotgun (WGS) entry which is preliminary data.</text>
</comment>
<name>A0A9P1MRZ1_9PELO</name>
<evidence type="ECO:0000313" key="4">
    <source>
        <dbReference type="EMBL" id="CAI5437571.1"/>
    </source>
</evidence>
<dbReference type="PROSITE" id="PS50056">
    <property type="entry name" value="TYR_PHOSPHATASE_2"/>
    <property type="match status" value="1"/>
</dbReference>
<feature type="region of interest" description="Disordered" evidence="1">
    <location>
        <begin position="1"/>
        <end position="85"/>
    </location>
</feature>
<evidence type="ECO:0000259" key="2">
    <source>
        <dbReference type="PROSITE" id="PS50055"/>
    </source>
</evidence>
<proteinExistence type="predicted"/>
<gene>
    <name evidence="4" type="ORF">CAMP_LOCUS208</name>
</gene>
<dbReference type="SMART" id="SM00404">
    <property type="entry name" value="PTPc_motif"/>
    <property type="match status" value="1"/>
</dbReference>
<organism evidence="4 5">
    <name type="scientific">Caenorhabditis angaria</name>
    <dbReference type="NCBI Taxonomy" id="860376"/>
    <lineage>
        <taxon>Eukaryota</taxon>
        <taxon>Metazoa</taxon>
        <taxon>Ecdysozoa</taxon>
        <taxon>Nematoda</taxon>
        <taxon>Chromadorea</taxon>
        <taxon>Rhabditida</taxon>
        <taxon>Rhabditina</taxon>
        <taxon>Rhabditomorpha</taxon>
        <taxon>Rhabditoidea</taxon>
        <taxon>Rhabditidae</taxon>
        <taxon>Peloderinae</taxon>
        <taxon>Caenorhabditis</taxon>
    </lineage>
</organism>
<dbReference type="PROSITE" id="PS50055">
    <property type="entry name" value="TYR_PHOSPHATASE_PTP"/>
    <property type="match status" value="1"/>
</dbReference>